<dbReference type="Proteomes" id="UP001633002">
    <property type="component" value="Unassembled WGS sequence"/>
</dbReference>
<gene>
    <name evidence="1" type="ORF">R1sor_025647</name>
</gene>
<dbReference type="AlphaFoldDB" id="A0ABD3GD46"/>
<reference evidence="1 2" key="1">
    <citation type="submission" date="2024-09" db="EMBL/GenBank/DDBJ databases">
        <title>Chromosome-scale assembly of Riccia sorocarpa.</title>
        <authorList>
            <person name="Paukszto L."/>
        </authorList>
    </citation>
    <scope>NUCLEOTIDE SEQUENCE [LARGE SCALE GENOMIC DNA]</scope>
    <source>
        <strain evidence="1">LP-2024</strain>
        <tissue evidence="1">Aerial parts of the thallus</tissue>
    </source>
</reference>
<sequence length="231" mass="25248">MAGSLSTVKDRILKGDLFGRLKDQLQTGSITTVIQETVNSSVASAISSINKPSFSQVLGTPSPTPQGNHGFSNERIVVSFQEGHHPQDLPHDELKKQINAAISQSDTPDLKIQAVLKYKNSLRLIVASSSTRDSLLANSSWGPKAFTSFAAASAPKERFQLLAHDIPTELELDEITTNLEEDNPYLHINTTSSPRWLPKDLTVTCNPVVGVQNDARIVLDRMVQKIAKSNH</sequence>
<evidence type="ECO:0000313" key="1">
    <source>
        <dbReference type="EMBL" id="KAL3675699.1"/>
    </source>
</evidence>
<protein>
    <submittedName>
        <fullName evidence="1">Uncharacterized protein</fullName>
    </submittedName>
</protein>
<evidence type="ECO:0000313" key="2">
    <source>
        <dbReference type="Proteomes" id="UP001633002"/>
    </source>
</evidence>
<keyword evidence="2" id="KW-1185">Reference proteome</keyword>
<dbReference type="EMBL" id="JBJQOH010000008">
    <property type="protein sequence ID" value="KAL3675699.1"/>
    <property type="molecule type" value="Genomic_DNA"/>
</dbReference>
<name>A0ABD3GD46_9MARC</name>
<accession>A0ABD3GD46</accession>
<organism evidence="1 2">
    <name type="scientific">Riccia sorocarpa</name>
    <dbReference type="NCBI Taxonomy" id="122646"/>
    <lineage>
        <taxon>Eukaryota</taxon>
        <taxon>Viridiplantae</taxon>
        <taxon>Streptophyta</taxon>
        <taxon>Embryophyta</taxon>
        <taxon>Marchantiophyta</taxon>
        <taxon>Marchantiopsida</taxon>
        <taxon>Marchantiidae</taxon>
        <taxon>Marchantiales</taxon>
        <taxon>Ricciaceae</taxon>
        <taxon>Riccia</taxon>
    </lineage>
</organism>
<comment type="caution">
    <text evidence="1">The sequence shown here is derived from an EMBL/GenBank/DDBJ whole genome shotgun (WGS) entry which is preliminary data.</text>
</comment>
<proteinExistence type="predicted"/>